<sequence length="724" mass="77149">MIPRREALLLGAGALMGLPAQAQPRAPAAALPTGVVLAQPLPCADRPESITGLLFEGLGAGEGGVVVLGQAFRMGDLPRGASLGARLPDARRIAAQADIMSRHPDGSARFAVVALALPMPGRGERIGVVLSREEGAAAPPLDAKAALAGRRATVTVTPAGGTPWVADLMEMLRAGMAAGLQPWQSGPLALQWRLARPVPPEVVGASSMRLVVDLSLRADGTMWADVWLRNDLAMRPGGGTADYALTVTLDGREALRSGPVRHGHYQAWGRLLGAGREGRPAAPPPALRPDTAYLAEAGVVARYDLSTGVEERFLDSLSRLRADPGWDAPLAPRSIVKSMGAGGGRPDLGPATAWQTAWLMTGDPRAAAFVLDQAEAAGAVPWHYWDAAGGADGKGGWMDERRWPRFWSDPRGGRPPLSLLQPIPRDTGWGEDPAHQPDLSYVPYLLTGRRAFLDNLQAQAAWNITSNWPANRYDRSWSGPINGLNIVKNRQVRSAAWGLRTLGAAAWISGDADPMAPYLREAVAANWAWMREQIPALNAMQGEAHGWWPPTSFGPRGDASPWQQDYLASAVASAARMGNADARAFLAWMTNFLVGRFEAEAKGFARHDGAAYTLAMVPAGVPGAAPYRSWAEIGEQTRLRGLSNGDGWRTSGGEYGRLALQSLAQISDVLDHAAARRVYGWLSEAGAPFTDAQSHARSPTLNIVPRGVVRVPARAPRCTTTRRG</sequence>
<feature type="signal peptide" evidence="1">
    <location>
        <begin position="1"/>
        <end position="22"/>
    </location>
</feature>
<name>A0A1M6N939_9PROT</name>
<dbReference type="Proteomes" id="UP000184387">
    <property type="component" value="Unassembled WGS sequence"/>
</dbReference>
<dbReference type="RefSeq" id="WP_073137513.1">
    <property type="nucleotide sequence ID" value="NZ_FQZF01000025.1"/>
</dbReference>
<accession>A0A1M6N939</accession>
<dbReference type="OrthoDB" id="7234457at2"/>
<feature type="chain" id="PRO_5012296846" description="Glycosyl hydrolase family 65, N-terminal domain" evidence="1">
    <location>
        <begin position="23"/>
        <end position="724"/>
    </location>
</feature>
<protein>
    <recommendedName>
        <fullName evidence="4">Glycosyl hydrolase family 65, N-terminal domain</fullName>
    </recommendedName>
</protein>
<organism evidence="2 3">
    <name type="scientific">Muricoccus roseus</name>
    <dbReference type="NCBI Taxonomy" id="198092"/>
    <lineage>
        <taxon>Bacteria</taxon>
        <taxon>Pseudomonadati</taxon>
        <taxon>Pseudomonadota</taxon>
        <taxon>Alphaproteobacteria</taxon>
        <taxon>Acetobacterales</taxon>
        <taxon>Roseomonadaceae</taxon>
        <taxon>Muricoccus</taxon>
    </lineage>
</organism>
<evidence type="ECO:0000313" key="3">
    <source>
        <dbReference type="Proteomes" id="UP000184387"/>
    </source>
</evidence>
<evidence type="ECO:0000256" key="1">
    <source>
        <dbReference type="SAM" id="SignalP"/>
    </source>
</evidence>
<evidence type="ECO:0008006" key="4">
    <source>
        <dbReference type="Google" id="ProtNLM"/>
    </source>
</evidence>
<dbReference type="AlphaFoldDB" id="A0A1M6N939"/>
<evidence type="ECO:0000313" key="2">
    <source>
        <dbReference type="EMBL" id="SHJ92157.1"/>
    </source>
</evidence>
<proteinExistence type="predicted"/>
<dbReference type="STRING" id="198092.SAMN02745194_03731"/>
<reference evidence="2 3" key="1">
    <citation type="submission" date="2016-11" db="EMBL/GenBank/DDBJ databases">
        <authorList>
            <person name="Jaros S."/>
            <person name="Januszkiewicz K."/>
            <person name="Wedrychowicz H."/>
        </authorList>
    </citation>
    <scope>NUCLEOTIDE SEQUENCE [LARGE SCALE GENOMIC DNA]</scope>
    <source>
        <strain evidence="2 3">DSM 14916</strain>
    </source>
</reference>
<keyword evidence="3" id="KW-1185">Reference proteome</keyword>
<keyword evidence="1" id="KW-0732">Signal</keyword>
<dbReference type="EMBL" id="FQZF01000025">
    <property type="protein sequence ID" value="SHJ92157.1"/>
    <property type="molecule type" value="Genomic_DNA"/>
</dbReference>
<gene>
    <name evidence="2" type="ORF">SAMN02745194_03731</name>
</gene>